<dbReference type="STRING" id="410359.Pcal_0754"/>
<dbReference type="InterPro" id="IPR002586">
    <property type="entry name" value="CobQ/CobB/MinD/ParA_Nub-bd_dom"/>
</dbReference>
<evidence type="ECO:0000313" key="3">
    <source>
        <dbReference type="Proteomes" id="UP000001431"/>
    </source>
</evidence>
<proteinExistence type="predicted"/>
<dbReference type="EMBL" id="CP000561">
    <property type="protein sequence ID" value="ABO08180.1"/>
    <property type="molecule type" value="Genomic_DNA"/>
</dbReference>
<organism evidence="2 3">
    <name type="scientific">Pyrobaculum calidifontis (strain DSM 21063 / JCM 11548 / VA1)</name>
    <dbReference type="NCBI Taxonomy" id="410359"/>
    <lineage>
        <taxon>Archaea</taxon>
        <taxon>Thermoproteota</taxon>
        <taxon>Thermoprotei</taxon>
        <taxon>Thermoproteales</taxon>
        <taxon>Thermoproteaceae</taxon>
        <taxon>Pyrobaculum</taxon>
    </lineage>
</organism>
<dbReference type="Gene3D" id="3.40.50.300">
    <property type="entry name" value="P-loop containing nucleotide triphosphate hydrolases"/>
    <property type="match status" value="1"/>
</dbReference>
<dbReference type="RefSeq" id="WP_011849438.1">
    <property type="nucleotide sequence ID" value="NC_009073.1"/>
</dbReference>
<dbReference type="Proteomes" id="UP000001431">
    <property type="component" value="Chromosome"/>
</dbReference>
<dbReference type="HOGENOM" id="CLU_1399789_0_0_2"/>
<dbReference type="SUPFAM" id="SSF52540">
    <property type="entry name" value="P-loop containing nucleoside triphosphate hydrolases"/>
    <property type="match status" value="1"/>
</dbReference>
<evidence type="ECO:0000313" key="2">
    <source>
        <dbReference type="EMBL" id="ABO08180.1"/>
    </source>
</evidence>
<accession>A3MU63</accession>
<dbReference type="Pfam" id="PF01656">
    <property type="entry name" value="CbiA"/>
    <property type="match status" value="1"/>
</dbReference>
<feature type="domain" description="CobQ/CobB/MinD/ParA nucleotide binding" evidence="1">
    <location>
        <begin position="8"/>
        <end position="40"/>
    </location>
</feature>
<sequence>MIVQVWHSKGGTGKTTVATSLAIALSKSWGRTLYVEVGPVPVGVKILGVEADGKVHEGRGDVLAVYLEDDSQLPQLLEKVGNDVMAVVVDYPPCIKPGEGGLLVPVADWLSASTLEKTKAKVAVLNKDRGFEFKLTTASEVVKLPFSYAVERAVAEYVPPVLVRPASPEHKQFVEGIRRLADRVIELAGLKRGP</sequence>
<gene>
    <name evidence="2" type="ordered locus">Pcal_0754</name>
</gene>
<protein>
    <recommendedName>
        <fullName evidence="1">CobQ/CobB/MinD/ParA nucleotide binding domain-containing protein</fullName>
    </recommendedName>
</protein>
<reference evidence="2" key="1">
    <citation type="submission" date="2007-02" db="EMBL/GenBank/DDBJ databases">
        <title>Complete sequence of Pyrobaculum calidifontis JCM 11548.</title>
        <authorList>
            <consortium name="US DOE Joint Genome Institute"/>
            <person name="Copeland A."/>
            <person name="Lucas S."/>
            <person name="Lapidus A."/>
            <person name="Barry K."/>
            <person name="Glavina del Rio T."/>
            <person name="Dalin E."/>
            <person name="Tice H."/>
            <person name="Pitluck S."/>
            <person name="Chain P."/>
            <person name="Malfatti S."/>
            <person name="Shin M."/>
            <person name="Vergez L."/>
            <person name="Schmutz J."/>
            <person name="Larimer F."/>
            <person name="Land M."/>
            <person name="Hauser L."/>
            <person name="Kyrpides N."/>
            <person name="Mikhailova N."/>
            <person name="Cozen A.E."/>
            <person name="Fitz-Gibbon S.T."/>
            <person name="House C.H."/>
            <person name="Saltikov C."/>
            <person name="Lowe T.M."/>
            <person name="Richardson P."/>
        </authorList>
    </citation>
    <scope>NUCLEOTIDE SEQUENCE [LARGE SCALE GENOMIC DNA]</scope>
    <source>
        <strain evidence="2">JCM 11548</strain>
    </source>
</reference>
<dbReference type="InterPro" id="IPR027417">
    <property type="entry name" value="P-loop_NTPase"/>
</dbReference>
<dbReference type="AlphaFoldDB" id="A3MU63"/>
<dbReference type="GeneID" id="4908940"/>
<name>A3MU63_PYRCJ</name>
<evidence type="ECO:0000259" key="1">
    <source>
        <dbReference type="Pfam" id="PF01656"/>
    </source>
</evidence>
<keyword evidence="3" id="KW-1185">Reference proteome</keyword>
<dbReference type="eggNOG" id="arCOG00589">
    <property type="taxonomic scope" value="Archaea"/>
</dbReference>
<dbReference type="KEGG" id="pcl:Pcal_0754"/>